<dbReference type="InterPro" id="IPR001878">
    <property type="entry name" value="Znf_CCHC"/>
</dbReference>
<feature type="coiled-coil region" evidence="1">
    <location>
        <begin position="213"/>
        <end position="240"/>
    </location>
</feature>
<dbReference type="SMART" id="SM00343">
    <property type="entry name" value="ZnF_C2HC"/>
    <property type="match status" value="2"/>
</dbReference>
<evidence type="ECO:0000313" key="4">
    <source>
        <dbReference type="EMBL" id="KAK3086460.1"/>
    </source>
</evidence>
<feature type="region of interest" description="Disordered" evidence="2">
    <location>
        <begin position="610"/>
        <end position="629"/>
    </location>
</feature>
<evidence type="ECO:0000256" key="1">
    <source>
        <dbReference type="SAM" id="Coils"/>
    </source>
</evidence>
<keyword evidence="5" id="KW-1185">Reference proteome</keyword>
<feature type="compositionally biased region" description="Basic and acidic residues" evidence="2">
    <location>
        <begin position="41"/>
        <end position="66"/>
    </location>
</feature>
<dbReference type="PANTHER" id="PTHR47331">
    <property type="entry name" value="PHD-TYPE DOMAIN-CONTAINING PROTEIN"/>
    <property type="match status" value="1"/>
</dbReference>
<dbReference type="GO" id="GO:0008270">
    <property type="term" value="F:zinc ion binding"/>
    <property type="evidence" value="ECO:0007669"/>
    <property type="project" value="InterPro"/>
</dbReference>
<protein>
    <recommendedName>
        <fullName evidence="3">CCHC-type domain-containing protein</fullName>
    </recommendedName>
</protein>
<organism evidence="4 5">
    <name type="scientific">Pinctada imbricata</name>
    <name type="common">Atlantic pearl-oyster</name>
    <name type="synonym">Pinctada martensii</name>
    <dbReference type="NCBI Taxonomy" id="66713"/>
    <lineage>
        <taxon>Eukaryota</taxon>
        <taxon>Metazoa</taxon>
        <taxon>Spiralia</taxon>
        <taxon>Lophotrochozoa</taxon>
        <taxon>Mollusca</taxon>
        <taxon>Bivalvia</taxon>
        <taxon>Autobranchia</taxon>
        <taxon>Pteriomorphia</taxon>
        <taxon>Pterioida</taxon>
        <taxon>Pterioidea</taxon>
        <taxon>Pteriidae</taxon>
        <taxon>Pinctada</taxon>
    </lineage>
</organism>
<dbReference type="Proteomes" id="UP001186944">
    <property type="component" value="Unassembled WGS sequence"/>
</dbReference>
<gene>
    <name evidence="4" type="ORF">FSP39_018746</name>
</gene>
<dbReference type="Pfam" id="PF03564">
    <property type="entry name" value="DUF1759"/>
    <property type="match status" value="1"/>
</dbReference>
<feature type="compositionally biased region" description="Basic and acidic residues" evidence="2">
    <location>
        <begin position="11"/>
        <end position="34"/>
    </location>
</feature>
<dbReference type="EMBL" id="VSWD01000012">
    <property type="protein sequence ID" value="KAK3086460.1"/>
    <property type="molecule type" value="Genomic_DNA"/>
</dbReference>
<feature type="domain" description="CCHC-type" evidence="3">
    <location>
        <begin position="542"/>
        <end position="558"/>
    </location>
</feature>
<feature type="domain" description="CCHC-type" evidence="3">
    <location>
        <begin position="576"/>
        <end position="592"/>
    </location>
</feature>
<dbReference type="GO" id="GO:0003676">
    <property type="term" value="F:nucleic acid binding"/>
    <property type="evidence" value="ECO:0007669"/>
    <property type="project" value="InterPro"/>
</dbReference>
<sequence length="842" mass="95000">MSSNETTKNTTSHDESQSAAEESKNVQTHSDEKNATLVGEDSEHKSDDGQSLRRSTRDTKPTDKMAEYMTDEAQKRGKRLIRAFDQWKSEARSQRITLKTEINEEELGKMKDSLNNLEQNVVRSYDHLRLSCTPGQDIVRKVDACSAITKDINSVINERLAGLEDITGIKNIARNKYAKSVFSDISSVLSESQLNAAADLEIKREEVKHQEIIDQKRLFIQQQEAELAKLEHAKSIAVAEVKVKAYSNIKQENNDGLYGQEPTPLLPTAGYLQNGTSMLDPTAPIFDPFVRTTQPQPVVPEQHAVNSLAKAFADSVNLNRLPVPEPTIFTGDPLRYVEWRTAFNALIERKGIADEEKIFYLKKYIGGEARQAIEGYFFSGSSSAYQTSRKVLEERYGHPFIVQRAFRNKLDKWPKINERDAKGLRDFGDFLKACQDATPQIPSLKILDDCTENQRLIAKLPTWAALRWNRKVQEHLYSGNDYPTFFTFVDFITKEARIACNPISSLSALGTSHSKGEKGKVGVRVLNTNLDAELKSNAQRKRCDYCEREGHLIYNCTKFCALKIDEKRTFIKEKDLCYGCLRKGHKNSECRRKHTCGTCKGKHPTCMHEDNHPLKKQSPKTETEEKETCREKQAVGSVSSFRTSRSCNRGTSMIVPVWISTEGNPRNEILTYALLDTQSDTTFILRETASALDAKQEPVRLSLSTMTAQRTVIESSKVSELKVRGFKASSSISINQAYTREFIPAERSHIPVRDTVKDWPHLQEITNEIPPLQSCEVGLLIGYNCPQALAPICMINGNENQPYAVQTILGWSIVGLTKNNDDFTLRPKKEKIIACIIKANSN</sequence>
<dbReference type="PANTHER" id="PTHR47331:SF5">
    <property type="entry name" value="RIBONUCLEASE H"/>
    <property type="match status" value="1"/>
</dbReference>
<keyword evidence="1" id="KW-0175">Coiled coil</keyword>
<comment type="caution">
    <text evidence="4">The sequence shown here is derived from an EMBL/GenBank/DDBJ whole genome shotgun (WGS) entry which is preliminary data.</text>
</comment>
<evidence type="ECO:0000256" key="2">
    <source>
        <dbReference type="SAM" id="MobiDB-lite"/>
    </source>
</evidence>
<feature type="compositionally biased region" description="Polar residues" evidence="2">
    <location>
        <begin position="1"/>
        <end position="10"/>
    </location>
</feature>
<evidence type="ECO:0000259" key="3">
    <source>
        <dbReference type="SMART" id="SM00343"/>
    </source>
</evidence>
<evidence type="ECO:0000313" key="5">
    <source>
        <dbReference type="Proteomes" id="UP001186944"/>
    </source>
</evidence>
<name>A0AA89BXM6_PINIB</name>
<reference evidence="4" key="1">
    <citation type="submission" date="2019-08" db="EMBL/GenBank/DDBJ databases">
        <title>The improved chromosome-level genome for the pearl oyster Pinctada fucata martensii using PacBio sequencing and Hi-C.</title>
        <authorList>
            <person name="Zheng Z."/>
        </authorList>
    </citation>
    <scope>NUCLEOTIDE SEQUENCE</scope>
    <source>
        <strain evidence="4">ZZ-2019</strain>
        <tissue evidence="4">Adductor muscle</tissue>
    </source>
</reference>
<feature type="region of interest" description="Disordered" evidence="2">
    <location>
        <begin position="1"/>
        <end position="74"/>
    </location>
</feature>
<proteinExistence type="predicted"/>
<dbReference type="InterPro" id="IPR005312">
    <property type="entry name" value="DUF1759"/>
</dbReference>
<dbReference type="AlphaFoldDB" id="A0AA89BXM6"/>
<accession>A0AA89BXM6</accession>